<dbReference type="Gene3D" id="2.60.120.1440">
    <property type="match status" value="1"/>
</dbReference>
<evidence type="ECO:0000313" key="4">
    <source>
        <dbReference type="EMBL" id="NEM97840.1"/>
    </source>
</evidence>
<dbReference type="EMBL" id="JAAGWD010000003">
    <property type="protein sequence ID" value="NEM97840.1"/>
    <property type="molecule type" value="Genomic_DNA"/>
</dbReference>
<evidence type="ECO:0000256" key="1">
    <source>
        <dbReference type="SAM" id="Phobius"/>
    </source>
</evidence>
<dbReference type="AlphaFoldDB" id="A0A6B3LW80"/>
<dbReference type="Pfam" id="PF04773">
    <property type="entry name" value="FecR"/>
    <property type="match status" value="1"/>
</dbReference>
<comment type="caution">
    <text evidence="4">The sequence shown here is derived from an EMBL/GenBank/DDBJ whole genome shotgun (WGS) entry which is preliminary data.</text>
</comment>
<dbReference type="Proteomes" id="UP000474777">
    <property type="component" value="Unassembled WGS sequence"/>
</dbReference>
<dbReference type="PIRSF" id="PIRSF018266">
    <property type="entry name" value="FecR"/>
    <property type="match status" value="1"/>
</dbReference>
<feature type="domain" description="FecR protein" evidence="2">
    <location>
        <begin position="123"/>
        <end position="215"/>
    </location>
</feature>
<keyword evidence="5" id="KW-1185">Reference proteome</keyword>
<name>A0A6B3LW80_9BACT</name>
<keyword evidence="1" id="KW-0812">Transmembrane</keyword>
<dbReference type="InterPro" id="IPR032508">
    <property type="entry name" value="FecR_C"/>
</dbReference>
<feature type="transmembrane region" description="Helical" evidence="1">
    <location>
        <begin position="93"/>
        <end position="114"/>
    </location>
</feature>
<sequence length="332" mass="36993">MKESFTEEEYLRIIIRHQDDPENDVLQAEVTHLRATSPDFELLYLQVNGIWQVSGSAATLQHIDSEQAVKRFSNRLSFTSHEHPKSVNSGWKWLMRVAAILLLGVAGYVIYYAATNVTYITTATQTATIETVELPDGSKVTLNSNSTLRYPDKLTGDTREVYLLHGTAFFDVARNTEKPFIVNIGNSTVTVLGTSFNIEVSGDIIELNVETGRVEFEAREGGEKMILNAGSGLLYNTAQQATRTFASANRNSSSWLSGTLRFKDAPLSDVFESIENHFGVTIEVMLDDSLSSYNKLNASFDDSTLQEVLDVLTELYPIQVTQQDSTLIVRDK</sequence>
<accession>A0A6B3LW80</accession>
<feature type="domain" description="Protein FecR C-terminal" evidence="3">
    <location>
        <begin position="260"/>
        <end position="329"/>
    </location>
</feature>
<dbReference type="PANTHER" id="PTHR30273:SF2">
    <property type="entry name" value="PROTEIN FECR"/>
    <property type="match status" value="1"/>
</dbReference>
<dbReference type="RefSeq" id="WP_163914572.1">
    <property type="nucleotide sequence ID" value="NZ_JAAGWD010000003.1"/>
</dbReference>
<keyword evidence="1" id="KW-0472">Membrane</keyword>
<protein>
    <submittedName>
        <fullName evidence="4">DUF4974 domain-containing protein</fullName>
    </submittedName>
</protein>
<dbReference type="GO" id="GO:0016989">
    <property type="term" value="F:sigma factor antagonist activity"/>
    <property type="evidence" value="ECO:0007669"/>
    <property type="project" value="TreeGrafter"/>
</dbReference>
<organism evidence="4 5">
    <name type="scientific">Pontibacter burrus</name>
    <dbReference type="NCBI Taxonomy" id="2704466"/>
    <lineage>
        <taxon>Bacteria</taxon>
        <taxon>Pseudomonadati</taxon>
        <taxon>Bacteroidota</taxon>
        <taxon>Cytophagia</taxon>
        <taxon>Cytophagales</taxon>
        <taxon>Hymenobacteraceae</taxon>
        <taxon>Pontibacter</taxon>
    </lineage>
</organism>
<keyword evidence="1" id="KW-1133">Transmembrane helix</keyword>
<proteinExistence type="predicted"/>
<evidence type="ECO:0000259" key="3">
    <source>
        <dbReference type="Pfam" id="PF16344"/>
    </source>
</evidence>
<dbReference type="Pfam" id="PF16344">
    <property type="entry name" value="FecR_C"/>
    <property type="match status" value="1"/>
</dbReference>
<reference evidence="4 5" key="1">
    <citation type="submission" date="2020-02" db="EMBL/GenBank/DDBJ databases">
        <authorList>
            <person name="Kim M.K."/>
        </authorList>
    </citation>
    <scope>NUCLEOTIDE SEQUENCE [LARGE SCALE GENOMIC DNA]</scope>
    <source>
        <strain evidence="4 5">BT327</strain>
    </source>
</reference>
<evidence type="ECO:0000259" key="2">
    <source>
        <dbReference type="Pfam" id="PF04773"/>
    </source>
</evidence>
<evidence type="ECO:0000313" key="5">
    <source>
        <dbReference type="Proteomes" id="UP000474777"/>
    </source>
</evidence>
<gene>
    <name evidence="4" type="ORF">GXP69_09055</name>
</gene>
<dbReference type="PANTHER" id="PTHR30273">
    <property type="entry name" value="PERIPLASMIC SIGNAL SENSOR AND SIGMA FACTOR ACTIVATOR FECR-RELATED"/>
    <property type="match status" value="1"/>
</dbReference>
<dbReference type="Gene3D" id="3.55.50.30">
    <property type="match status" value="1"/>
</dbReference>
<dbReference type="InterPro" id="IPR012373">
    <property type="entry name" value="Ferrdict_sens_TM"/>
</dbReference>
<dbReference type="InterPro" id="IPR006860">
    <property type="entry name" value="FecR"/>
</dbReference>